<organism evidence="2 3">
    <name type="scientific">Helianthus annuus</name>
    <name type="common">Common sunflower</name>
    <dbReference type="NCBI Taxonomy" id="4232"/>
    <lineage>
        <taxon>Eukaryota</taxon>
        <taxon>Viridiplantae</taxon>
        <taxon>Streptophyta</taxon>
        <taxon>Embryophyta</taxon>
        <taxon>Tracheophyta</taxon>
        <taxon>Spermatophyta</taxon>
        <taxon>Magnoliopsida</taxon>
        <taxon>eudicotyledons</taxon>
        <taxon>Gunneridae</taxon>
        <taxon>Pentapetalae</taxon>
        <taxon>asterids</taxon>
        <taxon>campanulids</taxon>
        <taxon>Asterales</taxon>
        <taxon>Asteraceae</taxon>
        <taxon>Asteroideae</taxon>
        <taxon>Heliantheae alliance</taxon>
        <taxon>Heliantheae</taxon>
        <taxon>Helianthus</taxon>
    </lineage>
</organism>
<dbReference type="AlphaFoldDB" id="A0A9K3J6W2"/>
<feature type="transmembrane region" description="Helical" evidence="1">
    <location>
        <begin position="12"/>
        <end position="28"/>
    </location>
</feature>
<keyword evidence="3" id="KW-1185">Reference proteome</keyword>
<dbReference type="Proteomes" id="UP000215914">
    <property type="component" value="Unassembled WGS sequence"/>
</dbReference>
<name>A0A9K3J6W2_HELAN</name>
<reference evidence="2" key="2">
    <citation type="submission" date="2020-06" db="EMBL/GenBank/DDBJ databases">
        <title>Helianthus annuus Genome sequencing and assembly Release 2.</title>
        <authorList>
            <person name="Gouzy J."/>
            <person name="Langlade N."/>
            <person name="Munos S."/>
        </authorList>
    </citation>
    <scope>NUCLEOTIDE SEQUENCE</scope>
    <source>
        <tissue evidence="2">Leaves</tissue>
    </source>
</reference>
<reference evidence="2" key="1">
    <citation type="journal article" date="2017" name="Nature">
        <title>The sunflower genome provides insights into oil metabolism, flowering and Asterid evolution.</title>
        <authorList>
            <person name="Badouin H."/>
            <person name="Gouzy J."/>
            <person name="Grassa C.J."/>
            <person name="Murat F."/>
            <person name="Staton S.E."/>
            <person name="Cottret L."/>
            <person name="Lelandais-Briere C."/>
            <person name="Owens G.L."/>
            <person name="Carrere S."/>
            <person name="Mayjonade B."/>
            <person name="Legrand L."/>
            <person name="Gill N."/>
            <person name="Kane N.C."/>
            <person name="Bowers J.E."/>
            <person name="Hubner S."/>
            <person name="Bellec A."/>
            <person name="Berard A."/>
            <person name="Berges H."/>
            <person name="Blanchet N."/>
            <person name="Boniface M.C."/>
            <person name="Brunel D."/>
            <person name="Catrice O."/>
            <person name="Chaidir N."/>
            <person name="Claudel C."/>
            <person name="Donnadieu C."/>
            <person name="Faraut T."/>
            <person name="Fievet G."/>
            <person name="Helmstetter N."/>
            <person name="King M."/>
            <person name="Knapp S.J."/>
            <person name="Lai Z."/>
            <person name="Le Paslier M.C."/>
            <person name="Lippi Y."/>
            <person name="Lorenzon L."/>
            <person name="Mandel J.R."/>
            <person name="Marage G."/>
            <person name="Marchand G."/>
            <person name="Marquand E."/>
            <person name="Bret-Mestries E."/>
            <person name="Morien E."/>
            <person name="Nambeesan S."/>
            <person name="Nguyen T."/>
            <person name="Pegot-Espagnet P."/>
            <person name="Pouilly N."/>
            <person name="Raftis F."/>
            <person name="Sallet E."/>
            <person name="Schiex T."/>
            <person name="Thomas J."/>
            <person name="Vandecasteele C."/>
            <person name="Vares D."/>
            <person name="Vear F."/>
            <person name="Vautrin S."/>
            <person name="Crespi M."/>
            <person name="Mangin B."/>
            <person name="Burke J.M."/>
            <person name="Salse J."/>
            <person name="Munos S."/>
            <person name="Vincourt P."/>
            <person name="Rieseberg L.H."/>
            <person name="Langlade N.B."/>
        </authorList>
    </citation>
    <scope>NUCLEOTIDE SEQUENCE</scope>
    <source>
        <tissue evidence="2">Leaves</tissue>
    </source>
</reference>
<dbReference type="Gramene" id="mRNA:HanXRQr2_Chr04g0157901">
    <property type="protein sequence ID" value="mRNA:HanXRQr2_Chr04g0157901"/>
    <property type="gene ID" value="HanXRQr2_Chr04g0157901"/>
</dbReference>
<dbReference type="EMBL" id="MNCJ02000319">
    <property type="protein sequence ID" value="KAF5809502.1"/>
    <property type="molecule type" value="Genomic_DNA"/>
</dbReference>
<evidence type="ECO:0000256" key="1">
    <source>
        <dbReference type="SAM" id="Phobius"/>
    </source>
</evidence>
<evidence type="ECO:0000313" key="3">
    <source>
        <dbReference type="Proteomes" id="UP000215914"/>
    </source>
</evidence>
<gene>
    <name evidence="2" type="ORF">HanXRQr2_Chr04g0157901</name>
</gene>
<sequence>MRRWLIDLMCYLFHYTNFMFNGGVFVLVKQSQKAEAMARVSISDLGPIFFTIEIHSRW</sequence>
<proteinExistence type="predicted"/>
<keyword evidence="1" id="KW-0812">Transmembrane</keyword>
<accession>A0A9K3J6W2</accession>
<keyword evidence="1" id="KW-0472">Membrane</keyword>
<evidence type="ECO:0000313" key="2">
    <source>
        <dbReference type="EMBL" id="KAF5809502.1"/>
    </source>
</evidence>
<comment type="caution">
    <text evidence="2">The sequence shown here is derived from an EMBL/GenBank/DDBJ whole genome shotgun (WGS) entry which is preliminary data.</text>
</comment>
<keyword evidence="1" id="KW-1133">Transmembrane helix</keyword>
<protein>
    <submittedName>
        <fullName evidence="2">Uncharacterized protein</fullName>
    </submittedName>
</protein>